<accession>A0ABP9NQC1</accession>
<keyword evidence="3" id="KW-1185">Reference proteome</keyword>
<reference evidence="3" key="1">
    <citation type="journal article" date="2019" name="Int. J. Syst. Evol. Microbiol.">
        <title>The Global Catalogue of Microorganisms (GCM) 10K type strain sequencing project: providing services to taxonomists for standard genome sequencing and annotation.</title>
        <authorList>
            <consortium name="The Broad Institute Genomics Platform"/>
            <consortium name="The Broad Institute Genome Sequencing Center for Infectious Disease"/>
            <person name="Wu L."/>
            <person name="Ma J."/>
        </authorList>
    </citation>
    <scope>NUCLEOTIDE SEQUENCE [LARGE SCALE GENOMIC DNA]</scope>
    <source>
        <strain evidence="3">JCM 18302</strain>
    </source>
</reference>
<keyword evidence="1" id="KW-0732">Signal</keyword>
<protein>
    <recommendedName>
        <fullName evidence="4">LppP/LprE lipoprotein</fullName>
    </recommendedName>
</protein>
<organism evidence="2 3">
    <name type="scientific">Pseudonocardia adelaidensis</name>
    <dbReference type="NCBI Taxonomy" id="648754"/>
    <lineage>
        <taxon>Bacteria</taxon>
        <taxon>Bacillati</taxon>
        <taxon>Actinomycetota</taxon>
        <taxon>Actinomycetes</taxon>
        <taxon>Pseudonocardiales</taxon>
        <taxon>Pseudonocardiaceae</taxon>
        <taxon>Pseudonocardia</taxon>
    </lineage>
</organism>
<feature type="signal peptide" evidence="1">
    <location>
        <begin position="1"/>
        <end position="23"/>
    </location>
</feature>
<evidence type="ECO:0000313" key="2">
    <source>
        <dbReference type="EMBL" id="GAA5126566.1"/>
    </source>
</evidence>
<gene>
    <name evidence="2" type="ORF">GCM10023320_42640</name>
</gene>
<proteinExistence type="predicted"/>
<name>A0ABP9NQC1_9PSEU</name>
<sequence>MWCTEPVKIRLAAALVVALAALAGCSTPPGPAPASPAPPLPEDAIAYDDLLSTDREFPFDNTCDQLGADSIDEVGARAARVLQGMGGPVGCAVEFGSAELDELWIEAEGPPNPSEPRYFPLLWNGDAGTGTTYHRRLLLDGRYYAVETIDFYGGQPGCYLTVDTGSPYALQFRGIVPEAVAATYGELNSSLTNYVVDHVGTDRFMTDNCPVVERTAIVLLGDIDPGGGSLATS</sequence>
<feature type="chain" id="PRO_5046695286" description="LppP/LprE lipoprotein" evidence="1">
    <location>
        <begin position="24"/>
        <end position="233"/>
    </location>
</feature>
<dbReference type="EMBL" id="BAABJO010000015">
    <property type="protein sequence ID" value="GAA5126566.1"/>
    <property type="molecule type" value="Genomic_DNA"/>
</dbReference>
<comment type="caution">
    <text evidence="2">The sequence shown here is derived from an EMBL/GenBank/DDBJ whole genome shotgun (WGS) entry which is preliminary data.</text>
</comment>
<evidence type="ECO:0008006" key="4">
    <source>
        <dbReference type="Google" id="ProtNLM"/>
    </source>
</evidence>
<dbReference type="Proteomes" id="UP001500804">
    <property type="component" value="Unassembled WGS sequence"/>
</dbReference>
<evidence type="ECO:0000256" key="1">
    <source>
        <dbReference type="SAM" id="SignalP"/>
    </source>
</evidence>
<evidence type="ECO:0000313" key="3">
    <source>
        <dbReference type="Proteomes" id="UP001500804"/>
    </source>
</evidence>